<dbReference type="EMBL" id="GEMB01004011">
    <property type="protein sequence ID" value="JAR99249.1"/>
    <property type="molecule type" value="Transcribed_RNA"/>
</dbReference>
<sequence length="10" mass="1439">MYWMEYKFKI</sequence>
<accession>A0A170XUV9</accession>
<protein>
    <submittedName>
        <fullName evidence="1">Uncharacterized protein</fullName>
    </submittedName>
</protein>
<reference evidence="1" key="2">
    <citation type="journal article" date="2017" name="J. Med. Entomol.">
        <title>Transcriptome Analysis of the Triatoma infestans (Hemiptera: Reduviidae) Integument.</title>
        <authorList>
            <person name="Calderon-Fernandez G.M."/>
            <person name="Moriconi D.E."/>
            <person name="Dulbecco A.B."/>
            <person name="Juarez M.P."/>
        </authorList>
    </citation>
    <scope>NUCLEOTIDE SEQUENCE</scope>
    <source>
        <strain evidence="1">Int1</strain>
        <tissue evidence="1">Integument</tissue>
    </source>
</reference>
<evidence type="ECO:0000313" key="1">
    <source>
        <dbReference type="EMBL" id="JAR99249.1"/>
    </source>
</evidence>
<reference evidence="1" key="1">
    <citation type="submission" date="2016-04" db="EMBL/GenBank/DDBJ databases">
        <authorList>
            <person name="Calderon-Fernandez G.M.Sr."/>
        </authorList>
    </citation>
    <scope>NUCLEOTIDE SEQUENCE</scope>
    <source>
        <strain evidence="1">Int1</strain>
        <tissue evidence="1">Integument</tissue>
    </source>
</reference>
<name>A0A170XUV9_TRIIF</name>
<organism evidence="1">
    <name type="scientific">Triatoma infestans</name>
    <name type="common">Assassin bug</name>
    <dbReference type="NCBI Taxonomy" id="30076"/>
    <lineage>
        <taxon>Eukaryota</taxon>
        <taxon>Metazoa</taxon>
        <taxon>Ecdysozoa</taxon>
        <taxon>Arthropoda</taxon>
        <taxon>Hexapoda</taxon>
        <taxon>Insecta</taxon>
        <taxon>Pterygota</taxon>
        <taxon>Neoptera</taxon>
        <taxon>Paraneoptera</taxon>
        <taxon>Hemiptera</taxon>
        <taxon>Heteroptera</taxon>
        <taxon>Panheteroptera</taxon>
        <taxon>Cimicomorpha</taxon>
        <taxon>Reduviidae</taxon>
        <taxon>Triatominae</taxon>
        <taxon>Triatoma</taxon>
    </lineage>
</organism>
<proteinExistence type="predicted"/>